<dbReference type="AlphaFoldDB" id="C3YHF8"/>
<protein>
    <recommendedName>
        <fullName evidence="3">MULE transposase domain-containing protein</fullName>
    </recommendedName>
</protein>
<evidence type="ECO:0000256" key="1">
    <source>
        <dbReference type="SAM" id="MobiDB-lite"/>
    </source>
</evidence>
<name>C3YHF8_BRAFL</name>
<dbReference type="PANTHER" id="PTHR47160">
    <property type="entry name" value="PUTATIVE-RELATED"/>
    <property type="match status" value="1"/>
</dbReference>
<gene>
    <name evidence="2" type="ORF">BRAFLDRAFT_73369</name>
</gene>
<dbReference type="PANTHER" id="PTHR47160:SF10">
    <property type="entry name" value="MULE TRANSPOSASE DOMAIN-CONTAINING PROTEIN"/>
    <property type="match status" value="1"/>
</dbReference>
<feature type="region of interest" description="Disordered" evidence="1">
    <location>
        <begin position="1"/>
        <end position="37"/>
    </location>
</feature>
<accession>C3YHF8</accession>
<dbReference type="eggNOG" id="ENOG502T0WF">
    <property type="taxonomic scope" value="Eukaryota"/>
</dbReference>
<evidence type="ECO:0008006" key="3">
    <source>
        <dbReference type="Google" id="ProtNLM"/>
    </source>
</evidence>
<dbReference type="InParanoid" id="C3YHF8"/>
<sequence length="759" mass="86933">MHKTQQGGLLQGDHQPSKRDFHTRCTRAQPPTATGRHATLKAQVAVDIKTKAPQQIFDAALNLVDNVLLESGDQPGMPSQAALLRRVNRVKAKLRFAEARDLHFDLADNYIDPRELLHGDLEVRLGREQKRARHQLFATTCCKSGQTHGDDTWMGPSRSCGSLSNRGLTPRLDMGDAGHHREHHDECCGYQMAEPRQGMTTTLWPPCIVYVTCCLDHLSKLSKCFQHAKINLLQIHDRVQTTVAMVEKMSEGIRAGSEHSRQVLLLTEATMTEFNPNMRLLVIPVDPDSERSFSTLKRPGSFISELQEDGDSKASIADFSHDSVEPVEEAGDQPGIPSKAALLRRVSRVKAKTRPADPRDLEFDLANDYVPENFLIGDLEVCLGREQKRERQLVFATPYRLKKLADARRWYMDGTFKCGNPSTHPPSTPFCNDMATTSSRCAWRTNVGRSCAHRTTLYFNLEKQHLSDGFFKADIRFDGHRHLVFATDQQPKLLSRAKTWYMDETFKVVGRPFYQLFGNHAFVREDENEKQVPLALVFMSNKDKKDYKKKGMWQAVRSVFPGKTRIGCAFHWTQAVYCKIQELGLQQAYRRREGAHRLLRNFLGLLMLKHVRPTFEALCEEAAYANDARPDRLTTYIRTYWMESTVWQVSEWVVFMEPSYRHGKIIRGRNIQDEDETSIRRKLSRECLEYINGGWKSSRVVQVEVKKPGLYIIEKFGGSDQEQPLFAETRRGDGRDIRDGVLRFFKGDQPPRQFEFGQQ</sequence>
<evidence type="ECO:0000313" key="2">
    <source>
        <dbReference type="EMBL" id="EEN60394.1"/>
    </source>
</evidence>
<organism>
    <name type="scientific">Branchiostoma floridae</name>
    <name type="common">Florida lancelet</name>
    <name type="synonym">Amphioxus</name>
    <dbReference type="NCBI Taxonomy" id="7739"/>
    <lineage>
        <taxon>Eukaryota</taxon>
        <taxon>Metazoa</taxon>
        <taxon>Chordata</taxon>
        <taxon>Cephalochordata</taxon>
        <taxon>Leptocardii</taxon>
        <taxon>Amphioxiformes</taxon>
        <taxon>Branchiostomatidae</taxon>
        <taxon>Branchiostoma</taxon>
    </lineage>
</organism>
<proteinExistence type="predicted"/>
<dbReference type="EMBL" id="GG666513">
    <property type="protein sequence ID" value="EEN60394.1"/>
    <property type="molecule type" value="Genomic_DNA"/>
</dbReference>
<reference evidence="2" key="1">
    <citation type="journal article" date="2008" name="Nature">
        <title>The amphioxus genome and the evolution of the chordate karyotype.</title>
        <authorList>
            <consortium name="US DOE Joint Genome Institute (JGI-PGF)"/>
            <person name="Putnam N.H."/>
            <person name="Butts T."/>
            <person name="Ferrier D.E.K."/>
            <person name="Furlong R.F."/>
            <person name="Hellsten U."/>
            <person name="Kawashima T."/>
            <person name="Robinson-Rechavi M."/>
            <person name="Shoguchi E."/>
            <person name="Terry A."/>
            <person name="Yu J.-K."/>
            <person name="Benito-Gutierrez E.L."/>
            <person name="Dubchak I."/>
            <person name="Garcia-Fernandez J."/>
            <person name="Gibson-Brown J.J."/>
            <person name="Grigoriev I.V."/>
            <person name="Horton A.C."/>
            <person name="de Jong P.J."/>
            <person name="Jurka J."/>
            <person name="Kapitonov V.V."/>
            <person name="Kohara Y."/>
            <person name="Kuroki Y."/>
            <person name="Lindquist E."/>
            <person name="Lucas S."/>
            <person name="Osoegawa K."/>
            <person name="Pennacchio L.A."/>
            <person name="Salamov A.A."/>
            <person name="Satou Y."/>
            <person name="Sauka-Spengler T."/>
            <person name="Schmutz J."/>
            <person name="Shin-I T."/>
            <person name="Toyoda A."/>
            <person name="Bronner-Fraser M."/>
            <person name="Fujiyama A."/>
            <person name="Holland L.Z."/>
            <person name="Holland P.W.H."/>
            <person name="Satoh N."/>
            <person name="Rokhsar D.S."/>
        </authorList>
    </citation>
    <scope>NUCLEOTIDE SEQUENCE [LARGE SCALE GENOMIC DNA]</scope>
    <source>
        <strain evidence="2">S238N-H82</strain>
        <tissue evidence="2">Testes</tissue>
    </source>
</reference>